<name>A0AAW1K2Z0_POPJA</name>
<dbReference type="PANTHER" id="PTHR13457">
    <property type="entry name" value="BAP28"/>
    <property type="match status" value="1"/>
</dbReference>
<dbReference type="AlphaFoldDB" id="A0AAW1K2Z0"/>
<dbReference type="GO" id="GO:0034455">
    <property type="term" value="C:t-UTP complex"/>
    <property type="evidence" value="ECO:0007669"/>
    <property type="project" value="TreeGrafter"/>
</dbReference>
<dbReference type="PANTHER" id="PTHR13457:SF1">
    <property type="entry name" value="HEAT REPEAT-CONTAINING PROTEIN 1"/>
    <property type="match status" value="1"/>
</dbReference>
<dbReference type="GO" id="GO:0030686">
    <property type="term" value="C:90S preribosome"/>
    <property type="evidence" value="ECO:0007669"/>
    <property type="project" value="TreeGrafter"/>
</dbReference>
<organism evidence="3 4">
    <name type="scientific">Popillia japonica</name>
    <name type="common">Japanese beetle</name>
    <dbReference type="NCBI Taxonomy" id="7064"/>
    <lineage>
        <taxon>Eukaryota</taxon>
        <taxon>Metazoa</taxon>
        <taxon>Ecdysozoa</taxon>
        <taxon>Arthropoda</taxon>
        <taxon>Hexapoda</taxon>
        <taxon>Insecta</taxon>
        <taxon>Pterygota</taxon>
        <taxon>Neoptera</taxon>
        <taxon>Endopterygota</taxon>
        <taxon>Coleoptera</taxon>
        <taxon>Polyphaga</taxon>
        <taxon>Scarabaeiformia</taxon>
        <taxon>Scarabaeidae</taxon>
        <taxon>Rutelinae</taxon>
        <taxon>Popillia</taxon>
    </lineage>
</organism>
<feature type="domain" description="U3 small nucleolar RNA-associated protein 10 N-terminal" evidence="2">
    <location>
        <begin position="235"/>
        <end position="348"/>
    </location>
</feature>
<sequence>MATSLAEQLKRLTVPQTSLLKQDNKKPSLLFDKKQAAEISREAFYQIGLDGFEELKLKYSLFAPFENTLFHATSKEFERSVQDRAANERLDKQIRKFFLLLSPYLSFTCAHKALEWLINRYNIQEYNRNDFLMLILPYHETNIFVRALQLVKINETSDSFAWLKNIQKSGVHLSKSLLYEFAATSPQFLKDIGEFTLQALKEHDQAHKASVVINFCCMTITGAIEYASKVQETHITEILRVLLKGQKSSITDFCAGSYIISGKLLSKTELSEKVLNKFVDNISTIPADHLKTEAVLLLVILYQTQVHFSGMSELAVRNLANKPYVSKILRQLSSENHFVEPLIMLLLKRSVQCCLIEMECNELHKFVLTLLNDIQLENASVSELISITLETYGKNRKNISGNIQIFNWVTTIISTIETQYPEVFDNEVSRIMRSESGKQTTKVQKHLQKLIVNSKNKLEIDLFEKLYHPLCEIRKETIK</sequence>
<dbReference type="InterPro" id="IPR022125">
    <property type="entry name" value="U3snoRNP10_N"/>
</dbReference>
<gene>
    <name evidence="3" type="ORF">QE152_g24873</name>
</gene>
<dbReference type="GO" id="GO:0045943">
    <property type="term" value="P:positive regulation of transcription by RNA polymerase I"/>
    <property type="evidence" value="ECO:0007669"/>
    <property type="project" value="TreeGrafter"/>
</dbReference>
<comment type="subcellular location">
    <subcellularLocation>
        <location evidence="1">Nucleus</location>
        <location evidence="1">Nucleolus</location>
    </subcellularLocation>
</comment>
<comment type="caution">
    <text evidence="3">The sequence shown here is derived from an EMBL/GenBank/DDBJ whole genome shotgun (WGS) entry which is preliminary data.</text>
</comment>
<dbReference type="GO" id="GO:0032040">
    <property type="term" value="C:small-subunit processome"/>
    <property type="evidence" value="ECO:0007669"/>
    <property type="project" value="TreeGrafter"/>
</dbReference>
<protein>
    <recommendedName>
        <fullName evidence="1">HEAT repeat-containing protein 1</fullName>
    </recommendedName>
</protein>
<evidence type="ECO:0000313" key="3">
    <source>
        <dbReference type="EMBL" id="KAK9712500.1"/>
    </source>
</evidence>
<dbReference type="Proteomes" id="UP001458880">
    <property type="component" value="Unassembled WGS sequence"/>
</dbReference>
<evidence type="ECO:0000259" key="2">
    <source>
        <dbReference type="Pfam" id="PF12397"/>
    </source>
</evidence>
<evidence type="ECO:0000256" key="1">
    <source>
        <dbReference type="RuleBase" id="RU367065"/>
    </source>
</evidence>
<keyword evidence="1" id="KW-0698">rRNA processing</keyword>
<comment type="similarity">
    <text evidence="1">Belongs to the HEATR1/UTP10 family.</text>
</comment>
<proteinExistence type="inferred from homology"/>
<dbReference type="InterPro" id="IPR040191">
    <property type="entry name" value="UTP10"/>
</dbReference>
<dbReference type="EMBL" id="JASPKY010000262">
    <property type="protein sequence ID" value="KAK9712500.1"/>
    <property type="molecule type" value="Genomic_DNA"/>
</dbReference>
<keyword evidence="4" id="KW-1185">Reference proteome</keyword>
<dbReference type="GO" id="GO:0000462">
    <property type="term" value="P:maturation of SSU-rRNA from tricistronic rRNA transcript (SSU-rRNA, 5.8S rRNA, LSU-rRNA)"/>
    <property type="evidence" value="ECO:0007669"/>
    <property type="project" value="TreeGrafter"/>
</dbReference>
<evidence type="ECO:0000313" key="4">
    <source>
        <dbReference type="Proteomes" id="UP001458880"/>
    </source>
</evidence>
<keyword evidence="1" id="KW-0687">Ribonucleoprotein</keyword>
<keyword evidence="1" id="KW-0539">Nucleus</keyword>
<keyword evidence="1" id="KW-0690">Ribosome biogenesis</keyword>
<reference evidence="3 4" key="1">
    <citation type="journal article" date="2024" name="BMC Genomics">
        <title>De novo assembly and annotation of Popillia japonica's genome with initial clues to its potential as an invasive pest.</title>
        <authorList>
            <person name="Cucini C."/>
            <person name="Boschi S."/>
            <person name="Funari R."/>
            <person name="Cardaioli E."/>
            <person name="Iannotti N."/>
            <person name="Marturano G."/>
            <person name="Paoli F."/>
            <person name="Bruttini M."/>
            <person name="Carapelli A."/>
            <person name="Frati F."/>
            <person name="Nardi F."/>
        </authorList>
    </citation>
    <scope>NUCLEOTIDE SEQUENCE [LARGE SCALE GENOMIC DNA]</scope>
    <source>
        <strain evidence="3">DMR45628</strain>
    </source>
</reference>
<dbReference type="GO" id="GO:0030515">
    <property type="term" value="F:snoRNA binding"/>
    <property type="evidence" value="ECO:0007669"/>
    <property type="project" value="TreeGrafter"/>
</dbReference>
<dbReference type="Pfam" id="PF12397">
    <property type="entry name" value="U3snoRNP10"/>
    <property type="match status" value="1"/>
</dbReference>
<comment type="function">
    <text evidence="1">Involved in nucleolar processing of pre-18S ribosomal RNA.</text>
</comment>
<accession>A0AAW1K2Z0</accession>